<reference evidence="2" key="1">
    <citation type="submission" date="2017-05" db="EMBL/GenBank/DDBJ databases">
        <title>The Genome Sequence of EEnterococcus faecalis 9F2_4866.</title>
        <authorList>
            <consortium name="The Broad Institute Genomics Platform"/>
            <consortium name="The Broad Institute Genomic Center for Infectious Diseases"/>
            <person name="Earl A."/>
            <person name="Manson A."/>
            <person name="Schwartman J."/>
            <person name="Gilmore M."/>
            <person name="Abouelleil A."/>
            <person name="Cao P."/>
            <person name="Chapman S."/>
            <person name="Cusick C."/>
            <person name="Shea T."/>
            <person name="Young S."/>
            <person name="Neafsey D."/>
            <person name="Nusbaum C."/>
            <person name="Birren B."/>
        </authorList>
    </citation>
    <scope>NUCLEOTIDE SEQUENCE [LARGE SCALE GENOMIC DNA]</scope>
    <source>
        <strain evidence="2">12C11_DIV0727</strain>
    </source>
</reference>
<dbReference type="EMBL" id="CP147248">
    <property type="protein sequence ID" value="WYJ87353.1"/>
    <property type="molecule type" value="Genomic_DNA"/>
</dbReference>
<sequence length="39" mass="4596">MFARELSSPVNDLEIRYLIKNALTAAVDDREVYYEGNRY</sequence>
<dbReference type="Proteomes" id="UP000195080">
    <property type="component" value="Chromosome"/>
</dbReference>
<keyword evidence="2" id="KW-1185">Reference proteome</keyword>
<name>A0ABZ2T7K7_9ENTE</name>
<protein>
    <submittedName>
        <fullName evidence="1">Uncharacterized protein</fullName>
    </submittedName>
</protein>
<proteinExistence type="predicted"/>
<evidence type="ECO:0000313" key="1">
    <source>
        <dbReference type="EMBL" id="WYJ87353.1"/>
    </source>
</evidence>
<accession>A0ABZ2T7K7</accession>
<gene>
    <name evidence="1" type="ORF">A5866_002449</name>
</gene>
<evidence type="ECO:0000313" key="2">
    <source>
        <dbReference type="Proteomes" id="UP000195080"/>
    </source>
</evidence>
<organism evidence="1 2">
    <name type="scientific">Candidatus Enterococcus lemimoniae</name>
    <dbReference type="NCBI Taxonomy" id="1834167"/>
    <lineage>
        <taxon>Bacteria</taxon>
        <taxon>Bacillati</taxon>
        <taxon>Bacillota</taxon>
        <taxon>Bacilli</taxon>
        <taxon>Lactobacillales</taxon>
        <taxon>Enterococcaceae</taxon>
        <taxon>Enterococcus</taxon>
    </lineage>
</organism>